<dbReference type="PROSITE" id="PS50850">
    <property type="entry name" value="MFS"/>
    <property type="match status" value="1"/>
</dbReference>
<feature type="transmembrane region" description="Helical" evidence="7">
    <location>
        <begin position="174"/>
        <end position="197"/>
    </location>
</feature>
<feature type="transmembrane region" description="Helical" evidence="7">
    <location>
        <begin position="21"/>
        <end position="40"/>
    </location>
</feature>
<dbReference type="GO" id="GO:0022857">
    <property type="term" value="F:transmembrane transporter activity"/>
    <property type="evidence" value="ECO:0007669"/>
    <property type="project" value="InterPro"/>
</dbReference>
<dbReference type="InterPro" id="IPR051788">
    <property type="entry name" value="MFS_Transporter"/>
</dbReference>
<organism evidence="9 10">
    <name type="scientific">Paenarthrobacter ureafaciens</name>
    <dbReference type="NCBI Taxonomy" id="37931"/>
    <lineage>
        <taxon>Bacteria</taxon>
        <taxon>Bacillati</taxon>
        <taxon>Actinomycetota</taxon>
        <taxon>Actinomycetes</taxon>
        <taxon>Micrococcales</taxon>
        <taxon>Micrococcaceae</taxon>
        <taxon>Paenarthrobacter</taxon>
    </lineage>
</organism>
<dbReference type="PANTHER" id="PTHR23514">
    <property type="entry name" value="BYPASS OF STOP CODON PROTEIN 6"/>
    <property type="match status" value="1"/>
</dbReference>
<dbReference type="Pfam" id="PF07690">
    <property type="entry name" value="MFS_1"/>
    <property type="match status" value="1"/>
</dbReference>
<feature type="transmembrane region" description="Helical" evidence="7">
    <location>
        <begin position="285"/>
        <end position="303"/>
    </location>
</feature>
<comment type="subcellular location">
    <subcellularLocation>
        <location evidence="1">Cell membrane</location>
        <topology evidence="1">Multi-pass membrane protein</topology>
    </subcellularLocation>
</comment>
<proteinExistence type="inferred from homology"/>
<feature type="domain" description="Major facilitator superfamily (MFS) profile" evidence="8">
    <location>
        <begin position="22"/>
        <end position="397"/>
    </location>
</feature>
<evidence type="ECO:0000256" key="7">
    <source>
        <dbReference type="SAM" id="Phobius"/>
    </source>
</evidence>
<keyword evidence="4 7" id="KW-0812">Transmembrane</keyword>
<evidence type="ECO:0000256" key="1">
    <source>
        <dbReference type="ARBA" id="ARBA00004651"/>
    </source>
</evidence>
<evidence type="ECO:0000256" key="6">
    <source>
        <dbReference type="ARBA" id="ARBA00023136"/>
    </source>
</evidence>
<feature type="transmembrane region" description="Helical" evidence="7">
    <location>
        <begin position="88"/>
        <end position="107"/>
    </location>
</feature>
<evidence type="ECO:0000256" key="2">
    <source>
        <dbReference type="ARBA" id="ARBA00008335"/>
    </source>
</evidence>
<dbReference type="InterPro" id="IPR020846">
    <property type="entry name" value="MFS_dom"/>
</dbReference>
<feature type="transmembrane region" description="Helical" evidence="7">
    <location>
        <begin position="341"/>
        <end position="365"/>
    </location>
</feature>
<feature type="transmembrane region" description="Helical" evidence="7">
    <location>
        <begin position="141"/>
        <end position="162"/>
    </location>
</feature>
<feature type="transmembrane region" description="Helical" evidence="7">
    <location>
        <begin position="55"/>
        <end position="76"/>
    </location>
</feature>
<evidence type="ECO:0000259" key="8">
    <source>
        <dbReference type="PROSITE" id="PS50850"/>
    </source>
</evidence>
<evidence type="ECO:0000256" key="5">
    <source>
        <dbReference type="ARBA" id="ARBA00022989"/>
    </source>
</evidence>
<feature type="transmembrane region" description="Helical" evidence="7">
    <location>
        <begin position="247"/>
        <end position="264"/>
    </location>
</feature>
<dbReference type="InterPro" id="IPR036259">
    <property type="entry name" value="MFS_trans_sf"/>
</dbReference>
<feature type="transmembrane region" description="Helical" evidence="7">
    <location>
        <begin position="371"/>
        <end position="390"/>
    </location>
</feature>
<keyword evidence="5 7" id="KW-1133">Transmembrane helix</keyword>
<keyword evidence="3" id="KW-0813">Transport</keyword>
<name>A0AAX3EMH4_PAEUR</name>
<dbReference type="InterPro" id="IPR011701">
    <property type="entry name" value="MFS"/>
</dbReference>
<protein>
    <submittedName>
        <fullName evidence="9">MFS transporter</fullName>
    </submittedName>
</protein>
<keyword evidence="10" id="KW-1185">Reference proteome</keyword>
<dbReference type="AlphaFoldDB" id="A0AAX3EMH4"/>
<dbReference type="GO" id="GO:0005886">
    <property type="term" value="C:plasma membrane"/>
    <property type="evidence" value="ECO:0007669"/>
    <property type="project" value="UniProtKB-SubCell"/>
</dbReference>
<reference evidence="9" key="1">
    <citation type="submission" date="2022-07" db="EMBL/GenBank/DDBJ databases">
        <authorList>
            <person name="Wu T."/>
        </authorList>
    </citation>
    <scope>NUCLEOTIDE SEQUENCE</scope>
    <source>
        <strain evidence="9">SD-1</strain>
    </source>
</reference>
<dbReference type="EMBL" id="CP101185">
    <property type="protein sequence ID" value="UYV99342.1"/>
    <property type="molecule type" value="Genomic_DNA"/>
</dbReference>
<evidence type="ECO:0000256" key="3">
    <source>
        <dbReference type="ARBA" id="ARBA00022448"/>
    </source>
</evidence>
<feature type="transmembrane region" description="Helical" evidence="7">
    <location>
        <begin position="218"/>
        <end position="241"/>
    </location>
</feature>
<feature type="transmembrane region" description="Helical" evidence="7">
    <location>
        <begin position="113"/>
        <end position="134"/>
    </location>
</feature>
<evidence type="ECO:0000313" key="9">
    <source>
        <dbReference type="EMBL" id="UYV99342.1"/>
    </source>
</evidence>
<accession>A0AAX3EMH4</accession>
<dbReference type="SUPFAM" id="SSF103473">
    <property type="entry name" value="MFS general substrate transporter"/>
    <property type="match status" value="1"/>
</dbReference>
<sequence>MTNEPATQATQGERDTAGKKSVLIAACLAAGAGGWGLTAAGADAGRLSEAYDTDLITIGLLTTVLAIPYAAMQLPAGHLVDRFGARRTAFFGLALVILSYLAAAAIPLLPVAFVARILGGAGSAVGFVVGAELARRARIGVVGLGAFGGAAIGFGGLAIAVIPALEPALGWRSAWLTCAAVAALALTLVWVCVPAHIPSKPHPTIHRVRRPVLRDWELHRLGAIHAATLGLGVVLGNWAAVILHTRWNLPFGSASVIASLILLMTMASRPLGGFIASKYPHCLRWVLPASLTVCAVATAALYVPSTPLAAVAVVLSLGLASGLPFAAVLRGAQLWRPDRPAAAVGLLNALANTLVVLGTPLFAAAIQHEQIGTALFVVTALWLVPIVALPRSLKSAVDSRQSPQRADLP</sequence>
<gene>
    <name evidence="9" type="ORF">NL394_09160</name>
</gene>
<dbReference type="PANTHER" id="PTHR23514:SF3">
    <property type="entry name" value="BYPASS OF STOP CODON PROTEIN 6"/>
    <property type="match status" value="1"/>
</dbReference>
<evidence type="ECO:0000313" key="10">
    <source>
        <dbReference type="Proteomes" id="UP001163293"/>
    </source>
</evidence>
<dbReference type="RefSeq" id="WP_069695660.1">
    <property type="nucleotide sequence ID" value="NZ_CP043010.1"/>
</dbReference>
<dbReference type="Proteomes" id="UP001163293">
    <property type="component" value="Chromosome"/>
</dbReference>
<dbReference type="Gene3D" id="1.20.1250.20">
    <property type="entry name" value="MFS general substrate transporter like domains"/>
    <property type="match status" value="2"/>
</dbReference>
<comment type="similarity">
    <text evidence="2">Belongs to the major facilitator superfamily.</text>
</comment>
<feature type="transmembrane region" description="Helical" evidence="7">
    <location>
        <begin position="309"/>
        <end position="329"/>
    </location>
</feature>
<dbReference type="CDD" id="cd06174">
    <property type="entry name" value="MFS"/>
    <property type="match status" value="1"/>
</dbReference>
<keyword evidence="6 7" id="KW-0472">Membrane</keyword>
<evidence type="ECO:0000256" key="4">
    <source>
        <dbReference type="ARBA" id="ARBA00022692"/>
    </source>
</evidence>